<evidence type="ECO:0000313" key="1">
    <source>
        <dbReference type="EMBL" id="KAG4418622.1"/>
    </source>
</evidence>
<evidence type="ECO:0000313" key="2">
    <source>
        <dbReference type="Proteomes" id="UP000664132"/>
    </source>
</evidence>
<organism evidence="1 2">
    <name type="scientific">Cadophora malorum</name>
    <dbReference type="NCBI Taxonomy" id="108018"/>
    <lineage>
        <taxon>Eukaryota</taxon>
        <taxon>Fungi</taxon>
        <taxon>Dikarya</taxon>
        <taxon>Ascomycota</taxon>
        <taxon>Pezizomycotina</taxon>
        <taxon>Leotiomycetes</taxon>
        <taxon>Helotiales</taxon>
        <taxon>Ploettnerulaceae</taxon>
        <taxon>Cadophora</taxon>
    </lineage>
</organism>
<proteinExistence type="predicted"/>
<dbReference type="OrthoDB" id="529273at2759"/>
<protein>
    <submittedName>
        <fullName evidence="1">Uncharacterized protein</fullName>
    </submittedName>
</protein>
<gene>
    <name evidence="1" type="ORF">IFR04_008247</name>
</gene>
<comment type="caution">
    <text evidence="1">The sequence shown here is derived from an EMBL/GenBank/DDBJ whole genome shotgun (WGS) entry which is preliminary data.</text>
</comment>
<reference evidence="1" key="1">
    <citation type="submission" date="2021-02" db="EMBL/GenBank/DDBJ databases">
        <title>Genome sequence Cadophora malorum strain M34.</title>
        <authorList>
            <person name="Stefanovic E."/>
            <person name="Vu D."/>
            <person name="Scully C."/>
            <person name="Dijksterhuis J."/>
            <person name="Roader J."/>
            <person name="Houbraken J."/>
        </authorList>
    </citation>
    <scope>NUCLEOTIDE SEQUENCE</scope>
    <source>
        <strain evidence="1">M34</strain>
    </source>
</reference>
<accession>A0A8H7TG60</accession>
<dbReference type="Proteomes" id="UP000664132">
    <property type="component" value="Unassembled WGS sequence"/>
</dbReference>
<name>A0A8H7TG60_9HELO</name>
<sequence length="472" mass="51215">MDFRSATIISRALVPSALFIPTLLSTVNAALSFRGTSTTRFLSTIQQNRATIQPIVHVISFAPGALQIFVVSSLLRFRLKTQLLATPLSLNSLKLRGALDVGKLDFDLPTWSVISVLAYVLIIQGPAAIRAGAITPVVTTKNSMSVYPVPLYREENVEDWGTTCRPAYDCGKVMTRTNEMGKFTNVAWKSMTGLLLNSLREASSSNSTVSQHKKLDNSGYSFHGRSYGVRMALEPANHSAQQTTTRFTFEENSYISQPRCIINQIADLRFVDLAVISGTFSDQPYAYAGTVNAFHGTGNLPTGPWLGFTTTGIVTSGSTFSLAATANDTHYFYGLVGGEFYAILDKIQCSVTFEPATFKVDVDILANNITVSLVTDRGTTDGVLTDAFIININAVGDRNGRVNATDSDRLVGVTEGLELLLDSYFGTIGASQLMNFLEMESIEASNTSLVVRLGIPTYTYLTFGINLVLSSL</sequence>
<dbReference type="EMBL" id="JAFJYH010000124">
    <property type="protein sequence ID" value="KAG4418622.1"/>
    <property type="molecule type" value="Genomic_DNA"/>
</dbReference>
<keyword evidence="2" id="KW-1185">Reference proteome</keyword>
<dbReference type="AlphaFoldDB" id="A0A8H7TG60"/>